<keyword evidence="3" id="KW-1185">Reference proteome</keyword>
<name>A0ABS4BV01_9FLAO</name>
<evidence type="ECO:0008006" key="4">
    <source>
        <dbReference type="Google" id="ProtNLM"/>
    </source>
</evidence>
<dbReference type="EMBL" id="JAGJCB010000010">
    <property type="protein sequence ID" value="MBP0904419.1"/>
    <property type="molecule type" value="Genomic_DNA"/>
</dbReference>
<evidence type="ECO:0000256" key="1">
    <source>
        <dbReference type="SAM" id="Phobius"/>
    </source>
</evidence>
<feature type="transmembrane region" description="Helical" evidence="1">
    <location>
        <begin position="12"/>
        <end position="29"/>
    </location>
</feature>
<gene>
    <name evidence="2" type="ORF">J8H85_11325</name>
</gene>
<keyword evidence="1" id="KW-0472">Membrane</keyword>
<protein>
    <recommendedName>
        <fullName evidence="4">YxeA family protein</fullName>
    </recommendedName>
</protein>
<proteinExistence type="predicted"/>
<sequence>MKFKLIEQEYVVIFVAISFIALISYRIYYTNEIDKNPFFTIGQVYDITYTKSVRNVKFKYYHKGKSYTGIHRVDFGKDSLYLGNYYKVIISKNNPTKNRIIIEQQILDSIKINNFKLRN</sequence>
<reference evidence="2 3" key="1">
    <citation type="submission" date="2021-04" db="EMBL/GenBank/DDBJ databases">
        <title>Mariniflexile gromovii gen. nov., sp. nov., a gliding bacterium isolated from the sea urchin Strongylocentrotus intermedius.</title>
        <authorList>
            <person name="Ko S."/>
            <person name="Le V."/>
            <person name="Ahn C.-Y."/>
            <person name="Oh H.-M."/>
        </authorList>
    </citation>
    <scope>NUCLEOTIDE SEQUENCE [LARGE SCALE GENOMIC DNA]</scope>
    <source>
        <strain evidence="2 3">KCTC 12570</strain>
    </source>
</reference>
<organism evidence="2 3">
    <name type="scientific">Mariniflexile gromovii</name>
    <dbReference type="NCBI Taxonomy" id="362523"/>
    <lineage>
        <taxon>Bacteria</taxon>
        <taxon>Pseudomonadati</taxon>
        <taxon>Bacteroidota</taxon>
        <taxon>Flavobacteriia</taxon>
        <taxon>Flavobacteriales</taxon>
        <taxon>Flavobacteriaceae</taxon>
        <taxon>Mariniflexile</taxon>
    </lineage>
</organism>
<accession>A0ABS4BV01</accession>
<keyword evidence="1" id="KW-1133">Transmembrane helix</keyword>
<keyword evidence="1" id="KW-0812">Transmembrane</keyword>
<dbReference type="Proteomes" id="UP000670776">
    <property type="component" value="Unassembled WGS sequence"/>
</dbReference>
<comment type="caution">
    <text evidence="2">The sequence shown here is derived from an EMBL/GenBank/DDBJ whole genome shotgun (WGS) entry which is preliminary data.</text>
</comment>
<evidence type="ECO:0000313" key="2">
    <source>
        <dbReference type="EMBL" id="MBP0904419.1"/>
    </source>
</evidence>
<evidence type="ECO:0000313" key="3">
    <source>
        <dbReference type="Proteomes" id="UP000670776"/>
    </source>
</evidence>
<dbReference type="RefSeq" id="WP_209655309.1">
    <property type="nucleotide sequence ID" value="NZ_JAGJCB010000010.1"/>
</dbReference>